<keyword evidence="2" id="KW-0813">Transport</keyword>
<dbReference type="Proteomes" id="UP000700596">
    <property type="component" value="Unassembled WGS sequence"/>
</dbReference>
<dbReference type="EMBL" id="JAGMWT010000005">
    <property type="protein sequence ID" value="KAH7128362.1"/>
    <property type="molecule type" value="Genomic_DNA"/>
</dbReference>
<feature type="chain" id="PRO_5040129666" evidence="8">
    <location>
        <begin position="19"/>
        <end position="244"/>
    </location>
</feature>
<dbReference type="GO" id="GO:0016020">
    <property type="term" value="C:membrane"/>
    <property type="evidence" value="ECO:0007669"/>
    <property type="project" value="UniProtKB-SubCell"/>
</dbReference>
<evidence type="ECO:0000256" key="5">
    <source>
        <dbReference type="ARBA" id="ARBA00022989"/>
    </source>
</evidence>
<keyword evidence="8" id="KW-0732">Signal</keyword>
<keyword evidence="6 7" id="KW-0472">Membrane</keyword>
<evidence type="ECO:0000259" key="9">
    <source>
        <dbReference type="PROSITE" id="PS50939"/>
    </source>
</evidence>
<dbReference type="PANTHER" id="PTHR47797">
    <property type="entry name" value="DEHYDROGENASE, PUTATIVE (AFU_ORTHOLOGUE AFUA_8G05805)-RELATED"/>
    <property type="match status" value="1"/>
</dbReference>
<keyword evidence="5 7" id="KW-1133">Transmembrane helix</keyword>
<sequence>MHYISNAIFLALATQAAAQYRPGGPYGPGGGGGRYSDNNDDDNHGPFGSSDGFMSGRQKILIAHGVLASLAFVIFFPLGSILIRLGSFRGLWLIHGLFQIFAYVIYVVAFGIGIYIVRNVPVNILNNYHPVIGITVFALLFFQPFLGLMHHFQYKKLKRRTLWSYGHLWLGRIAITLGMINGGLGMLLATETGRFEPARSQIIAYGVVAGLMWVAWAAASVTGERRRKGSRKVAEIGTSKEQYA</sequence>
<protein>
    <submittedName>
        <fullName evidence="10">Integral membrane protein</fullName>
    </submittedName>
</protein>
<evidence type="ECO:0000256" key="4">
    <source>
        <dbReference type="ARBA" id="ARBA00022982"/>
    </source>
</evidence>
<accession>A0A9P9E087</accession>
<dbReference type="InterPro" id="IPR006593">
    <property type="entry name" value="Cyt_b561/ferric_Rdtase_TM"/>
</dbReference>
<reference evidence="10" key="1">
    <citation type="journal article" date="2021" name="Nat. Commun.">
        <title>Genetic determinants of endophytism in the Arabidopsis root mycobiome.</title>
        <authorList>
            <person name="Mesny F."/>
            <person name="Miyauchi S."/>
            <person name="Thiergart T."/>
            <person name="Pickel B."/>
            <person name="Atanasova L."/>
            <person name="Karlsson M."/>
            <person name="Huettel B."/>
            <person name="Barry K.W."/>
            <person name="Haridas S."/>
            <person name="Chen C."/>
            <person name="Bauer D."/>
            <person name="Andreopoulos W."/>
            <person name="Pangilinan J."/>
            <person name="LaButti K."/>
            <person name="Riley R."/>
            <person name="Lipzen A."/>
            <person name="Clum A."/>
            <person name="Drula E."/>
            <person name="Henrissat B."/>
            <person name="Kohler A."/>
            <person name="Grigoriev I.V."/>
            <person name="Martin F.M."/>
            <person name="Hacquard S."/>
        </authorList>
    </citation>
    <scope>NUCLEOTIDE SEQUENCE</scope>
    <source>
        <strain evidence="10">MPI-CAGE-CH-0243</strain>
    </source>
</reference>
<keyword evidence="4" id="KW-0249">Electron transport</keyword>
<proteinExistence type="predicted"/>
<evidence type="ECO:0000256" key="1">
    <source>
        <dbReference type="ARBA" id="ARBA00004370"/>
    </source>
</evidence>
<evidence type="ECO:0000256" key="7">
    <source>
        <dbReference type="SAM" id="Phobius"/>
    </source>
</evidence>
<feature type="signal peptide" evidence="8">
    <location>
        <begin position="1"/>
        <end position="18"/>
    </location>
</feature>
<dbReference type="CDD" id="cd08760">
    <property type="entry name" value="Cyt_b561_FRRS1_like"/>
    <property type="match status" value="1"/>
</dbReference>
<dbReference type="PANTHER" id="PTHR47797:SF1">
    <property type="entry name" value="CYTOCHROME B561 DOMAIN-CONTAINING PROTEIN-RELATED"/>
    <property type="match status" value="1"/>
</dbReference>
<evidence type="ECO:0000313" key="10">
    <source>
        <dbReference type="EMBL" id="KAH7128362.1"/>
    </source>
</evidence>
<evidence type="ECO:0000256" key="6">
    <source>
        <dbReference type="ARBA" id="ARBA00023136"/>
    </source>
</evidence>
<dbReference type="OrthoDB" id="19261at2759"/>
<dbReference type="AlphaFoldDB" id="A0A9P9E087"/>
<comment type="subcellular location">
    <subcellularLocation>
        <location evidence="1">Membrane</location>
    </subcellularLocation>
</comment>
<evidence type="ECO:0000256" key="3">
    <source>
        <dbReference type="ARBA" id="ARBA00022692"/>
    </source>
</evidence>
<feature type="transmembrane region" description="Helical" evidence="7">
    <location>
        <begin position="169"/>
        <end position="190"/>
    </location>
</feature>
<feature type="transmembrane region" description="Helical" evidence="7">
    <location>
        <begin position="90"/>
        <end position="116"/>
    </location>
</feature>
<dbReference type="Gene3D" id="1.20.120.1770">
    <property type="match status" value="1"/>
</dbReference>
<dbReference type="PROSITE" id="PS50939">
    <property type="entry name" value="CYTOCHROME_B561"/>
    <property type="match status" value="1"/>
</dbReference>
<dbReference type="Pfam" id="PF03188">
    <property type="entry name" value="Cytochrom_B561"/>
    <property type="match status" value="1"/>
</dbReference>
<dbReference type="SMART" id="SM00665">
    <property type="entry name" value="B561"/>
    <property type="match status" value="1"/>
</dbReference>
<keyword evidence="11" id="KW-1185">Reference proteome</keyword>
<feature type="transmembrane region" description="Helical" evidence="7">
    <location>
        <begin position="60"/>
        <end position="83"/>
    </location>
</feature>
<evidence type="ECO:0000256" key="2">
    <source>
        <dbReference type="ARBA" id="ARBA00022448"/>
    </source>
</evidence>
<feature type="transmembrane region" description="Helical" evidence="7">
    <location>
        <begin position="128"/>
        <end position="148"/>
    </location>
</feature>
<keyword evidence="3 7" id="KW-0812">Transmembrane</keyword>
<feature type="domain" description="Cytochrome b561" evidence="9">
    <location>
        <begin position="1"/>
        <end position="225"/>
    </location>
</feature>
<organism evidence="10 11">
    <name type="scientific">Dendryphion nanum</name>
    <dbReference type="NCBI Taxonomy" id="256645"/>
    <lineage>
        <taxon>Eukaryota</taxon>
        <taxon>Fungi</taxon>
        <taxon>Dikarya</taxon>
        <taxon>Ascomycota</taxon>
        <taxon>Pezizomycotina</taxon>
        <taxon>Dothideomycetes</taxon>
        <taxon>Pleosporomycetidae</taxon>
        <taxon>Pleosporales</taxon>
        <taxon>Torulaceae</taxon>
        <taxon>Dendryphion</taxon>
    </lineage>
</organism>
<name>A0A9P9E087_9PLEO</name>
<comment type="caution">
    <text evidence="10">The sequence shown here is derived from an EMBL/GenBank/DDBJ whole genome shotgun (WGS) entry which is preliminary data.</text>
</comment>
<feature type="transmembrane region" description="Helical" evidence="7">
    <location>
        <begin position="202"/>
        <end position="222"/>
    </location>
</feature>
<evidence type="ECO:0000256" key="8">
    <source>
        <dbReference type="SAM" id="SignalP"/>
    </source>
</evidence>
<evidence type="ECO:0000313" key="11">
    <source>
        <dbReference type="Proteomes" id="UP000700596"/>
    </source>
</evidence>
<gene>
    <name evidence="10" type="ORF">B0J11DRAFT_269152</name>
</gene>